<dbReference type="Proteomes" id="UP000225740">
    <property type="component" value="Unassembled WGS sequence"/>
</dbReference>
<gene>
    <name evidence="2" type="ORF">CEE69_26100</name>
</gene>
<evidence type="ECO:0000313" key="3">
    <source>
        <dbReference type="Proteomes" id="UP000225740"/>
    </source>
</evidence>
<evidence type="ECO:0000256" key="1">
    <source>
        <dbReference type="SAM" id="MobiDB-lite"/>
    </source>
</evidence>
<keyword evidence="3" id="KW-1185">Reference proteome</keyword>
<feature type="region of interest" description="Disordered" evidence="1">
    <location>
        <begin position="1"/>
        <end position="40"/>
    </location>
</feature>
<feature type="compositionally biased region" description="Basic and acidic residues" evidence="1">
    <location>
        <begin position="1"/>
        <end position="11"/>
    </location>
</feature>
<protein>
    <submittedName>
        <fullName evidence="2">Uncharacterized protein</fullName>
    </submittedName>
</protein>
<accession>A0A2G1VZX5</accession>
<organism evidence="2 3">
    <name type="scientific">Rhodopirellula bahusiensis</name>
    <dbReference type="NCBI Taxonomy" id="2014065"/>
    <lineage>
        <taxon>Bacteria</taxon>
        <taxon>Pseudomonadati</taxon>
        <taxon>Planctomycetota</taxon>
        <taxon>Planctomycetia</taxon>
        <taxon>Pirellulales</taxon>
        <taxon>Pirellulaceae</taxon>
        <taxon>Rhodopirellula</taxon>
    </lineage>
</organism>
<proteinExistence type="predicted"/>
<dbReference type="EMBL" id="NIZW01000028">
    <property type="protein sequence ID" value="PHQ32334.1"/>
    <property type="molecule type" value="Genomic_DNA"/>
</dbReference>
<dbReference type="AlphaFoldDB" id="A0A2G1VZX5"/>
<reference evidence="2 3" key="1">
    <citation type="submission" date="2017-06" db="EMBL/GenBank/DDBJ databases">
        <title>Description of Rhodopirellula bahusiensis sp. nov.</title>
        <authorList>
            <person name="Kizina J."/>
            <person name="Harder J."/>
        </authorList>
    </citation>
    <scope>NUCLEOTIDE SEQUENCE [LARGE SCALE GENOMIC DNA]</scope>
    <source>
        <strain evidence="2 3">SWK21</strain>
    </source>
</reference>
<comment type="caution">
    <text evidence="2">The sequence shown here is derived from an EMBL/GenBank/DDBJ whole genome shotgun (WGS) entry which is preliminary data.</text>
</comment>
<name>A0A2G1VZX5_9BACT</name>
<evidence type="ECO:0000313" key="2">
    <source>
        <dbReference type="EMBL" id="PHQ32334.1"/>
    </source>
</evidence>
<sequence>MIDQSRIKRINDGPIRGDGLMGRQRFSGLPHRATDADSSGAIHEIAPDGADFLSSGWKPRET</sequence>